<feature type="signal peptide" evidence="1">
    <location>
        <begin position="1"/>
        <end position="23"/>
    </location>
</feature>
<organism evidence="2 3">
    <name type="scientific">Sediminitomix flava</name>
    <dbReference type="NCBI Taxonomy" id="379075"/>
    <lineage>
        <taxon>Bacteria</taxon>
        <taxon>Pseudomonadati</taxon>
        <taxon>Bacteroidota</taxon>
        <taxon>Cytophagia</taxon>
        <taxon>Cytophagales</taxon>
        <taxon>Flammeovirgaceae</taxon>
        <taxon>Sediminitomix</taxon>
    </lineage>
</organism>
<evidence type="ECO:0008006" key="4">
    <source>
        <dbReference type="Google" id="ProtNLM"/>
    </source>
</evidence>
<reference evidence="2 3" key="1">
    <citation type="submission" date="2018-03" db="EMBL/GenBank/DDBJ databases">
        <title>Genomic Encyclopedia of Archaeal and Bacterial Type Strains, Phase II (KMG-II): from individual species to whole genera.</title>
        <authorList>
            <person name="Goeker M."/>
        </authorList>
    </citation>
    <scope>NUCLEOTIDE SEQUENCE [LARGE SCALE GENOMIC DNA]</scope>
    <source>
        <strain evidence="2 3">DSM 28229</strain>
    </source>
</reference>
<dbReference type="OrthoDB" id="945117at2"/>
<keyword evidence="1" id="KW-0732">Signal</keyword>
<dbReference type="RefSeq" id="WP_109621629.1">
    <property type="nucleotide sequence ID" value="NZ_QGDO01000007.1"/>
</dbReference>
<dbReference type="EMBL" id="QGDO01000007">
    <property type="protein sequence ID" value="PWJ38503.1"/>
    <property type="molecule type" value="Genomic_DNA"/>
</dbReference>
<evidence type="ECO:0000256" key="1">
    <source>
        <dbReference type="SAM" id="SignalP"/>
    </source>
</evidence>
<feature type="chain" id="PRO_5016289860" description="Outer membrane protein with beta-barrel domain" evidence="1">
    <location>
        <begin position="24"/>
        <end position="223"/>
    </location>
</feature>
<dbReference type="AlphaFoldDB" id="A0A315Z4T9"/>
<proteinExistence type="predicted"/>
<name>A0A315Z4T9_SEDFL</name>
<protein>
    <recommendedName>
        <fullName evidence="4">Outer membrane protein with beta-barrel domain</fullName>
    </recommendedName>
</protein>
<evidence type="ECO:0000313" key="2">
    <source>
        <dbReference type="EMBL" id="PWJ38503.1"/>
    </source>
</evidence>
<keyword evidence="3" id="KW-1185">Reference proteome</keyword>
<evidence type="ECO:0000313" key="3">
    <source>
        <dbReference type="Proteomes" id="UP000245535"/>
    </source>
</evidence>
<comment type="caution">
    <text evidence="2">The sequence shown here is derived from an EMBL/GenBank/DDBJ whole genome shotgun (WGS) entry which is preliminary data.</text>
</comment>
<dbReference type="Proteomes" id="UP000245535">
    <property type="component" value="Unassembled WGS sequence"/>
</dbReference>
<accession>A0A315Z4T9</accession>
<sequence length="223" mass="25646">MQKWLNISLLLGLLSLSIQHINAQNIPLRIHNEHKHLDERDNFKNQTNEGNIYFGFAYGMGLSYSNRKSELDILNSTVLANISLLPTVAYFPKKKWLIGINLDNDISASNINYDNKYNSFAFKLTPFTRYYLNSGLFGEIKGGTGWGFERITDQGEFIYNNLNVYKYAIGGGISNFWFKKISLEVMIHYNYQLSVDRQTSEEKSFKVFTVSAGIGFSQLFKKE</sequence>
<gene>
    <name evidence="2" type="ORF">BC781_10793</name>
</gene>